<evidence type="ECO:0000313" key="2">
    <source>
        <dbReference type="EMBL" id="KAF1993724.1"/>
    </source>
</evidence>
<dbReference type="OrthoDB" id="3764174at2759"/>
<evidence type="ECO:0000313" key="3">
    <source>
        <dbReference type="Proteomes" id="UP000799779"/>
    </source>
</evidence>
<gene>
    <name evidence="2" type="ORF">P154DRAFT_582498</name>
</gene>
<evidence type="ECO:0000256" key="1">
    <source>
        <dbReference type="SAM" id="MobiDB-lite"/>
    </source>
</evidence>
<dbReference type="AlphaFoldDB" id="A0A6A5VXL6"/>
<reference evidence="2" key="1">
    <citation type="journal article" date="2020" name="Stud. Mycol.">
        <title>101 Dothideomycetes genomes: a test case for predicting lifestyles and emergence of pathogens.</title>
        <authorList>
            <person name="Haridas S."/>
            <person name="Albert R."/>
            <person name="Binder M."/>
            <person name="Bloem J."/>
            <person name="Labutti K."/>
            <person name="Salamov A."/>
            <person name="Andreopoulos B."/>
            <person name="Baker S."/>
            <person name="Barry K."/>
            <person name="Bills G."/>
            <person name="Bluhm B."/>
            <person name="Cannon C."/>
            <person name="Castanera R."/>
            <person name="Culley D."/>
            <person name="Daum C."/>
            <person name="Ezra D."/>
            <person name="Gonzalez J."/>
            <person name="Henrissat B."/>
            <person name="Kuo A."/>
            <person name="Liang C."/>
            <person name="Lipzen A."/>
            <person name="Lutzoni F."/>
            <person name="Magnuson J."/>
            <person name="Mondo S."/>
            <person name="Nolan M."/>
            <person name="Ohm R."/>
            <person name="Pangilinan J."/>
            <person name="Park H.-J."/>
            <person name="Ramirez L."/>
            <person name="Alfaro M."/>
            <person name="Sun H."/>
            <person name="Tritt A."/>
            <person name="Yoshinaga Y."/>
            <person name="Zwiers L.-H."/>
            <person name="Turgeon B."/>
            <person name="Goodwin S."/>
            <person name="Spatafora J."/>
            <person name="Crous P."/>
            <person name="Grigoriev I."/>
        </authorList>
    </citation>
    <scope>NUCLEOTIDE SEQUENCE</scope>
    <source>
        <strain evidence="2">CBS 123094</strain>
    </source>
</reference>
<organism evidence="2 3">
    <name type="scientific">Amniculicola lignicola CBS 123094</name>
    <dbReference type="NCBI Taxonomy" id="1392246"/>
    <lineage>
        <taxon>Eukaryota</taxon>
        <taxon>Fungi</taxon>
        <taxon>Dikarya</taxon>
        <taxon>Ascomycota</taxon>
        <taxon>Pezizomycotina</taxon>
        <taxon>Dothideomycetes</taxon>
        <taxon>Pleosporomycetidae</taxon>
        <taxon>Pleosporales</taxon>
        <taxon>Amniculicolaceae</taxon>
        <taxon>Amniculicola</taxon>
    </lineage>
</organism>
<name>A0A6A5VXL6_9PLEO</name>
<protein>
    <submittedName>
        <fullName evidence="2">Uncharacterized protein</fullName>
    </submittedName>
</protein>
<sequence length="206" mass="23070">MADDERQDSHGSCLEYSSTYHDLQCGHRVKAPKPDSCGSTCVKLSTSTPFVCQECIIDAIDLELKLDHFSLEPDEDVDMAGSEEVPFAEKVRILADRQIKLLLEPQFRGNIVSASLYYNGRLASPAPKDATPTELYYWEIEEEEAQKEAEQAERRQRHSNQETQALDEHSLGARNANETAGAKVYPPRKVTVASTVEEALKRLSLN</sequence>
<keyword evidence="3" id="KW-1185">Reference proteome</keyword>
<dbReference type="Proteomes" id="UP000799779">
    <property type="component" value="Unassembled WGS sequence"/>
</dbReference>
<accession>A0A6A5VXL6</accession>
<dbReference type="EMBL" id="ML977688">
    <property type="protein sequence ID" value="KAF1993724.1"/>
    <property type="molecule type" value="Genomic_DNA"/>
</dbReference>
<proteinExistence type="predicted"/>
<feature type="region of interest" description="Disordered" evidence="1">
    <location>
        <begin position="146"/>
        <end position="188"/>
    </location>
</feature>